<evidence type="ECO:0000313" key="2">
    <source>
        <dbReference type="EMBL" id="GAA1780609.1"/>
    </source>
</evidence>
<dbReference type="RefSeq" id="WP_030901142.1">
    <property type="nucleotide sequence ID" value="NZ_BAAALS010000104.1"/>
</dbReference>
<comment type="caution">
    <text evidence="2">The sequence shown here is derived from an EMBL/GenBank/DDBJ whole genome shotgun (WGS) entry which is preliminary data.</text>
</comment>
<evidence type="ECO:0000313" key="3">
    <source>
        <dbReference type="Proteomes" id="UP001500655"/>
    </source>
</evidence>
<organism evidence="2 3">
    <name type="scientific">Luedemannella helvata</name>
    <dbReference type="NCBI Taxonomy" id="349315"/>
    <lineage>
        <taxon>Bacteria</taxon>
        <taxon>Bacillati</taxon>
        <taxon>Actinomycetota</taxon>
        <taxon>Actinomycetes</taxon>
        <taxon>Micromonosporales</taxon>
        <taxon>Micromonosporaceae</taxon>
        <taxon>Luedemannella</taxon>
    </lineage>
</organism>
<proteinExistence type="predicted"/>
<name>A0ABP4XJ00_9ACTN</name>
<keyword evidence="3" id="KW-1185">Reference proteome</keyword>
<accession>A0ABP4XJ00</accession>
<feature type="region of interest" description="Disordered" evidence="1">
    <location>
        <begin position="66"/>
        <end position="89"/>
    </location>
</feature>
<protein>
    <submittedName>
        <fullName evidence="2">Uncharacterized protein</fullName>
    </submittedName>
</protein>
<dbReference type="EMBL" id="BAAALS010000104">
    <property type="protein sequence ID" value="GAA1780609.1"/>
    <property type="molecule type" value="Genomic_DNA"/>
</dbReference>
<dbReference type="Proteomes" id="UP001500655">
    <property type="component" value="Unassembled WGS sequence"/>
</dbReference>
<gene>
    <name evidence="2" type="ORF">GCM10009681_57660</name>
</gene>
<feature type="region of interest" description="Disordered" evidence="1">
    <location>
        <begin position="23"/>
        <end position="48"/>
    </location>
</feature>
<reference evidence="3" key="1">
    <citation type="journal article" date="2019" name="Int. J. Syst. Evol. Microbiol.">
        <title>The Global Catalogue of Microorganisms (GCM) 10K type strain sequencing project: providing services to taxonomists for standard genome sequencing and annotation.</title>
        <authorList>
            <consortium name="The Broad Institute Genomics Platform"/>
            <consortium name="The Broad Institute Genome Sequencing Center for Infectious Disease"/>
            <person name="Wu L."/>
            <person name="Ma J."/>
        </authorList>
    </citation>
    <scope>NUCLEOTIDE SEQUENCE [LARGE SCALE GENOMIC DNA]</scope>
    <source>
        <strain evidence="3">JCM 13249</strain>
    </source>
</reference>
<evidence type="ECO:0000256" key="1">
    <source>
        <dbReference type="SAM" id="MobiDB-lite"/>
    </source>
</evidence>
<sequence length="89" mass="10015">MTAYDWAVVIAIGALLVLASSYRGSDDEDDDRAAWQASTTTRRTEDDVRRDLAAARKALEVAQLYDIWPDPPRGTTQLPTQRQPRKDQP</sequence>